<keyword evidence="2" id="KW-1185">Reference proteome</keyword>
<organism evidence="1 2">
    <name type="scientific">Avena sativa</name>
    <name type="common">Oat</name>
    <dbReference type="NCBI Taxonomy" id="4498"/>
    <lineage>
        <taxon>Eukaryota</taxon>
        <taxon>Viridiplantae</taxon>
        <taxon>Streptophyta</taxon>
        <taxon>Embryophyta</taxon>
        <taxon>Tracheophyta</taxon>
        <taxon>Spermatophyta</taxon>
        <taxon>Magnoliopsida</taxon>
        <taxon>Liliopsida</taxon>
        <taxon>Poales</taxon>
        <taxon>Poaceae</taxon>
        <taxon>BOP clade</taxon>
        <taxon>Pooideae</taxon>
        <taxon>Poodae</taxon>
        <taxon>Poeae</taxon>
        <taxon>Poeae Chloroplast Group 1 (Aveneae type)</taxon>
        <taxon>Aveninae</taxon>
        <taxon>Avena</taxon>
    </lineage>
</organism>
<evidence type="ECO:0000313" key="2">
    <source>
        <dbReference type="Proteomes" id="UP001732700"/>
    </source>
</evidence>
<protein>
    <submittedName>
        <fullName evidence="1">Uncharacterized protein</fullName>
    </submittedName>
</protein>
<accession>A0ACD5WFR3</accession>
<proteinExistence type="predicted"/>
<dbReference type="Proteomes" id="UP001732700">
    <property type="component" value="Chromosome 4A"/>
</dbReference>
<dbReference type="EnsemblPlants" id="AVESA.00010b.r2.4AG0632410.1">
    <property type="protein sequence ID" value="AVESA.00010b.r2.4AG0632410.1.CDS.1"/>
    <property type="gene ID" value="AVESA.00010b.r2.4AG0632410"/>
</dbReference>
<sequence>MAEFALGLTKTAVEGTLIRVKSAIEEEAKLKVRVQNDLLFISGEFQMMQSFLKLANKERAKNEVVLTWVRQIRDLAFDVEDCVEFVVHLDKPSRWDWVRRLASSFLVCMSPLLLDMAVAEIKQLRTRVEDISQRNTRYNLITNVEDDPKPAAVIYVSSPPVPELMLPATAGNTSSTTFRVLSKVWEAMGKKRHIMGGLKRLINNEGSHLEVISLWGSTSAAHLWVTHAFREAYNDPEICRQFSCRAWIKLVHPFNPDDFLRSLLTQLYATSSHHQADLEPFFRTTEEYHLIKAELMQ</sequence>
<reference evidence="1" key="1">
    <citation type="submission" date="2021-05" db="EMBL/GenBank/DDBJ databases">
        <authorList>
            <person name="Scholz U."/>
            <person name="Mascher M."/>
            <person name="Fiebig A."/>
        </authorList>
    </citation>
    <scope>NUCLEOTIDE SEQUENCE [LARGE SCALE GENOMIC DNA]</scope>
</reference>
<reference evidence="1" key="2">
    <citation type="submission" date="2025-09" db="UniProtKB">
        <authorList>
            <consortium name="EnsemblPlants"/>
        </authorList>
    </citation>
    <scope>IDENTIFICATION</scope>
</reference>
<evidence type="ECO:0000313" key="1">
    <source>
        <dbReference type="EnsemblPlants" id="AVESA.00010b.r2.4AG0632410.1.CDS.1"/>
    </source>
</evidence>
<name>A0ACD5WFR3_AVESA</name>